<evidence type="ECO:0000256" key="7">
    <source>
        <dbReference type="ARBA" id="ARBA00023098"/>
    </source>
</evidence>
<comment type="subunit">
    <text evidence="12">Homodimer.</text>
</comment>
<comment type="function">
    <text evidence="12">Catalyzes the condensation reaction of fatty acid synthesis by the addition to an acyl acceptor of two carbons from malonyl-ACP. Catalyzes the first condensation reaction which initiates fatty acid synthesis and may therefore play a role in governing the total rate of fatty acid production. Possesses both acetoacetyl-ACP synthase and acetyl transacylase activities. Its substrate specificity determines the biosynthesis of branched-chain and/or straight-chain of fatty acids.</text>
</comment>
<feature type="region of interest" description="ACP-binding" evidence="12">
    <location>
        <begin position="248"/>
        <end position="252"/>
    </location>
</feature>
<evidence type="ECO:0000313" key="15">
    <source>
        <dbReference type="EMBL" id="OOC10900.1"/>
    </source>
</evidence>
<gene>
    <name evidence="12" type="primary">fabH</name>
    <name evidence="15" type="ORF">B1A74_03475</name>
</gene>
<dbReference type="PANTHER" id="PTHR43091">
    <property type="entry name" value="3-OXOACYL-[ACYL-CARRIER-PROTEIN] SYNTHASE"/>
    <property type="match status" value="1"/>
</dbReference>
<dbReference type="InterPro" id="IPR013747">
    <property type="entry name" value="ACP_syn_III_C"/>
</dbReference>
<comment type="domain">
    <text evidence="12">The last Arg residue of the ACP-binding site is essential for the weak association between ACP/AcpP and FabH.</text>
</comment>
<dbReference type="UniPathway" id="UPA00094"/>
<protein>
    <recommendedName>
        <fullName evidence="3 12">Beta-ketoacyl-[acyl-carrier-protein] synthase III</fullName>
        <shortName evidence="12">Beta-ketoacyl-ACP synthase III</shortName>
        <shortName evidence="12">KAS III</shortName>
        <ecNumber evidence="3 12">2.3.1.180</ecNumber>
    </recommendedName>
    <alternativeName>
        <fullName evidence="12">3-oxoacyl-[acyl-carrier-protein] synthase 3</fullName>
    </alternativeName>
    <alternativeName>
        <fullName evidence="12">3-oxoacyl-[acyl-carrier-protein] synthase III</fullName>
    </alternativeName>
</protein>
<keyword evidence="12" id="KW-0963">Cytoplasm</keyword>
<keyword evidence="7 12" id="KW-0443">Lipid metabolism</keyword>
<keyword evidence="4 12" id="KW-0444">Lipid biosynthesis</keyword>
<comment type="pathway">
    <text evidence="1 12">Lipid metabolism; fatty acid biosynthesis.</text>
</comment>
<evidence type="ECO:0000256" key="6">
    <source>
        <dbReference type="ARBA" id="ARBA00022832"/>
    </source>
</evidence>
<evidence type="ECO:0000313" key="16">
    <source>
        <dbReference type="Proteomes" id="UP000189177"/>
    </source>
</evidence>
<dbReference type="PANTHER" id="PTHR43091:SF1">
    <property type="entry name" value="BETA-KETOACYL-[ACYL-CARRIER-PROTEIN] SYNTHASE III, CHLOROPLASTIC"/>
    <property type="match status" value="1"/>
</dbReference>
<dbReference type="InterPro" id="IPR013751">
    <property type="entry name" value="ACP_syn_III_N"/>
</dbReference>
<evidence type="ECO:0000256" key="9">
    <source>
        <dbReference type="ARBA" id="ARBA00023268"/>
    </source>
</evidence>
<dbReference type="EMBL" id="MUZR01000008">
    <property type="protein sequence ID" value="OOC10900.1"/>
    <property type="molecule type" value="Genomic_DNA"/>
</dbReference>
<dbReference type="InterPro" id="IPR016039">
    <property type="entry name" value="Thiolase-like"/>
</dbReference>
<evidence type="ECO:0000256" key="8">
    <source>
        <dbReference type="ARBA" id="ARBA00023160"/>
    </source>
</evidence>
<dbReference type="STRING" id="252474.B1A74_03475"/>
<accession>A0A1V3A0M5</accession>
<dbReference type="GO" id="GO:0006633">
    <property type="term" value="P:fatty acid biosynthetic process"/>
    <property type="evidence" value="ECO:0007669"/>
    <property type="project" value="UniProtKB-UniRule"/>
</dbReference>
<dbReference type="AlphaFoldDB" id="A0A1V3A0M5"/>
<dbReference type="OrthoDB" id="9815506at2"/>
<organism evidence="15 16">
    <name type="scientific">Thioalkalivibrio halophilus</name>
    <dbReference type="NCBI Taxonomy" id="252474"/>
    <lineage>
        <taxon>Bacteria</taxon>
        <taxon>Pseudomonadati</taxon>
        <taxon>Pseudomonadota</taxon>
        <taxon>Gammaproteobacteria</taxon>
        <taxon>Chromatiales</taxon>
        <taxon>Ectothiorhodospiraceae</taxon>
        <taxon>Thioalkalivibrio</taxon>
    </lineage>
</organism>
<feature type="domain" description="Beta-ketoacyl-[acyl-carrier-protein] synthase III N-terminal" evidence="14">
    <location>
        <begin position="107"/>
        <end position="184"/>
    </location>
</feature>
<dbReference type="InterPro" id="IPR004655">
    <property type="entry name" value="FabH"/>
</dbReference>
<evidence type="ECO:0000256" key="12">
    <source>
        <dbReference type="HAMAP-Rule" id="MF_01815"/>
    </source>
</evidence>
<comment type="catalytic activity">
    <reaction evidence="11">
        <text>malonyl-[ACP] + acetyl-CoA + H(+) = 3-oxobutanoyl-[ACP] + CO2 + CoA</text>
        <dbReference type="Rhea" id="RHEA:12080"/>
        <dbReference type="Rhea" id="RHEA-COMP:9623"/>
        <dbReference type="Rhea" id="RHEA-COMP:9625"/>
        <dbReference type="ChEBI" id="CHEBI:15378"/>
        <dbReference type="ChEBI" id="CHEBI:16526"/>
        <dbReference type="ChEBI" id="CHEBI:57287"/>
        <dbReference type="ChEBI" id="CHEBI:57288"/>
        <dbReference type="ChEBI" id="CHEBI:78449"/>
        <dbReference type="ChEBI" id="CHEBI:78450"/>
        <dbReference type="EC" id="2.3.1.180"/>
    </reaction>
    <physiologicalReaction direction="left-to-right" evidence="11">
        <dbReference type="Rhea" id="RHEA:12081"/>
    </physiologicalReaction>
</comment>
<feature type="active site" evidence="12">
    <location>
        <position position="247"/>
    </location>
</feature>
<keyword evidence="5 12" id="KW-0808">Transferase</keyword>
<dbReference type="NCBIfam" id="TIGR00747">
    <property type="entry name" value="fabH"/>
    <property type="match status" value="1"/>
</dbReference>
<dbReference type="GO" id="GO:0004315">
    <property type="term" value="F:3-oxoacyl-[acyl-carrier-protein] synthase activity"/>
    <property type="evidence" value="ECO:0007669"/>
    <property type="project" value="InterPro"/>
</dbReference>
<keyword evidence="8 12" id="KW-0275">Fatty acid biosynthesis</keyword>
<evidence type="ECO:0000256" key="5">
    <source>
        <dbReference type="ARBA" id="ARBA00022679"/>
    </source>
</evidence>
<feature type="domain" description="Beta-ketoacyl-[acyl-carrier-protein] synthase III C-terminal" evidence="13">
    <location>
        <begin position="231"/>
        <end position="320"/>
    </location>
</feature>
<dbReference type="RefSeq" id="WP_018869360.1">
    <property type="nucleotide sequence ID" value="NZ_MUZR01000008.1"/>
</dbReference>
<evidence type="ECO:0000256" key="2">
    <source>
        <dbReference type="ARBA" id="ARBA00008642"/>
    </source>
</evidence>
<proteinExistence type="inferred from homology"/>
<evidence type="ECO:0000259" key="13">
    <source>
        <dbReference type="Pfam" id="PF08541"/>
    </source>
</evidence>
<evidence type="ECO:0000256" key="11">
    <source>
        <dbReference type="ARBA" id="ARBA00051096"/>
    </source>
</evidence>
<comment type="subcellular location">
    <subcellularLocation>
        <location evidence="12">Cytoplasm</location>
    </subcellularLocation>
</comment>
<dbReference type="FunFam" id="3.40.47.10:FF:000004">
    <property type="entry name" value="3-oxoacyl-[acyl-carrier-protein] synthase 3"/>
    <property type="match status" value="1"/>
</dbReference>
<keyword evidence="10 12" id="KW-0012">Acyltransferase</keyword>
<dbReference type="EC" id="2.3.1.180" evidence="3 12"/>
<sequence length="320" mass="34534">MNHARIAGTGSYLPERILTNEELESMVETSDAWIRERTGIRERHIAAEEELTSDLALQASQRALDAAGLKASDLDLILVATTTPDQIFPSTACILQAKLGIGGCPAFDIQAVCSGFVYALATADRFMRNGGPRHVLVVGAETLSRITDYTDRSNCILWGDGAGAVVLSRSTDPGIISTHLHADGQHRSLLEVPGGISQPGDNPDLDFIRMEGRAVFRVAVNTLDQIVDETLEHNGIDKSELDWLVPHQANIRIIQATAKKLNMSMDDVVVTVDRHGNTSAASVPLALDTAVRDGRIKRGDLILTEAFGGGFTWGSALIRM</sequence>
<dbReference type="HAMAP" id="MF_01815">
    <property type="entry name" value="FabH"/>
    <property type="match status" value="1"/>
</dbReference>
<reference evidence="15 16" key="1">
    <citation type="submission" date="2017-02" db="EMBL/GenBank/DDBJ databases">
        <title>Genomic diversity within the haloalkaliphilic genus Thioalkalivibrio.</title>
        <authorList>
            <person name="Ahn A.-C."/>
            <person name="Meier-Kolthoff J."/>
            <person name="Overmars L."/>
            <person name="Richter M."/>
            <person name="Woyke T."/>
            <person name="Sorokin D.Y."/>
            <person name="Muyzer G."/>
        </authorList>
    </citation>
    <scope>NUCLEOTIDE SEQUENCE [LARGE SCALE GENOMIC DNA]</scope>
    <source>
        <strain evidence="15 16">HL17</strain>
    </source>
</reference>
<dbReference type="Proteomes" id="UP000189177">
    <property type="component" value="Unassembled WGS sequence"/>
</dbReference>
<evidence type="ECO:0000256" key="3">
    <source>
        <dbReference type="ARBA" id="ARBA00012333"/>
    </source>
</evidence>
<evidence type="ECO:0000256" key="4">
    <source>
        <dbReference type="ARBA" id="ARBA00022516"/>
    </source>
</evidence>
<keyword evidence="16" id="KW-1185">Reference proteome</keyword>
<comment type="caution">
    <text evidence="15">The sequence shown here is derived from an EMBL/GenBank/DDBJ whole genome shotgun (WGS) entry which is preliminary data.</text>
</comment>
<comment type="similarity">
    <text evidence="2 12">Belongs to the thiolase-like superfamily. FabH family.</text>
</comment>
<keyword evidence="6 12" id="KW-0276">Fatty acid metabolism</keyword>
<dbReference type="Pfam" id="PF08541">
    <property type="entry name" value="ACP_syn_III_C"/>
    <property type="match status" value="1"/>
</dbReference>
<evidence type="ECO:0000259" key="14">
    <source>
        <dbReference type="Pfam" id="PF08545"/>
    </source>
</evidence>
<dbReference type="CDD" id="cd00830">
    <property type="entry name" value="KAS_III"/>
    <property type="match status" value="1"/>
</dbReference>
<evidence type="ECO:0000256" key="10">
    <source>
        <dbReference type="ARBA" id="ARBA00023315"/>
    </source>
</evidence>
<dbReference type="GO" id="GO:0033818">
    <property type="term" value="F:beta-ketoacyl-acyl-carrier-protein synthase III activity"/>
    <property type="evidence" value="ECO:0007669"/>
    <property type="project" value="UniProtKB-UniRule"/>
</dbReference>
<dbReference type="Gene3D" id="3.40.47.10">
    <property type="match status" value="1"/>
</dbReference>
<dbReference type="Pfam" id="PF08545">
    <property type="entry name" value="ACP_syn_III"/>
    <property type="match status" value="1"/>
</dbReference>
<evidence type="ECO:0000256" key="1">
    <source>
        <dbReference type="ARBA" id="ARBA00005194"/>
    </source>
</evidence>
<dbReference type="NCBIfam" id="NF006829">
    <property type="entry name" value="PRK09352.1"/>
    <property type="match status" value="1"/>
</dbReference>
<keyword evidence="9 12" id="KW-0511">Multifunctional enzyme</keyword>
<dbReference type="GO" id="GO:0005737">
    <property type="term" value="C:cytoplasm"/>
    <property type="evidence" value="ECO:0007669"/>
    <property type="project" value="UniProtKB-SubCell"/>
</dbReference>
<feature type="active site" evidence="12">
    <location>
        <position position="277"/>
    </location>
</feature>
<dbReference type="SUPFAM" id="SSF53901">
    <property type="entry name" value="Thiolase-like"/>
    <property type="match status" value="1"/>
</dbReference>
<name>A0A1V3A0M5_9GAMM</name>
<feature type="active site" evidence="12">
    <location>
        <position position="113"/>
    </location>
</feature>